<gene>
    <name evidence="2" type="ORF">Theth_0267</name>
</gene>
<protein>
    <recommendedName>
        <fullName evidence="4">Secondary thiamine-phosphate synthase enzyme</fullName>
    </recommendedName>
</protein>
<evidence type="ECO:0008006" key="4">
    <source>
        <dbReference type="Google" id="ProtNLM"/>
    </source>
</evidence>
<name>F7YV67_9THEM</name>
<evidence type="ECO:0000256" key="1">
    <source>
        <dbReference type="ARBA" id="ARBA00005534"/>
    </source>
</evidence>
<dbReference type="PROSITE" id="PS01314">
    <property type="entry name" value="UPF0047"/>
    <property type="match status" value="1"/>
</dbReference>
<dbReference type="STRING" id="688269.Theth_0267"/>
<dbReference type="Gene3D" id="2.60.120.460">
    <property type="entry name" value="YjbQ-like"/>
    <property type="match status" value="1"/>
</dbReference>
<sequence>MKVLNVRTSQRDEFVDITSMVQRIVDESGVKSGICVVFVPHTTAGVTINEGYDQSVKFDILKKLSQLVPLNDNYRHSEGNSDSHIKASLIGSSVCVPIFDGKLTLGTWQRIFLCEFDGPRSRTVYVQIVQA</sequence>
<proteinExistence type="inferred from homology"/>
<dbReference type="SUPFAM" id="SSF111038">
    <property type="entry name" value="YjbQ-like"/>
    <property type="match status" value="1"/>
</dbReference>
<dbReference type="Pfam" id="PF01894">
    <property type="entry name" value="YjbQ"/>
    <property type="match status" value="1"/>
</dbReference>
<reference evidence="2 3" key="1">
    <citation type="submission" date="2010-11" db="EMBL/GenBank/DDBJ databases">
        <title>The complete genome of Thermotoga thermarum DSM 5069.</title>
        <authorList>
            <consortium name="US DOE Joint Genome Institute (JGI-PGF)"/>
            <person name="Lucas S."/>
            <person name="Copeland A."/>
            <person name="Lapidus A."/>
            <person name="Bruce D."/>
            <person name="Goodwin L."/>
            <person name="Pitluck S."/>
            <person name="Kyrpides N."/>
            <person name="Mavromatis K."/>
            <person name="Ivanova N."/>
            <person name="Zeytun A."/>
            <person name="Brettin T."/>
            <person name="Detter J.C."/>
            <person name="Tapia R."/>
            <person name="Han C."/>
            <person name="Land M."/>
            <person name="Hauser L."/>
            <person name="Markowitz V."/>
            <person name="Cheng J.-F."/>
            <person name="Hugenholtz P."/>
            <person name="Woyke T."/>
            <person name="Wu D."/>
            <person name="Spring S."/>
            <person name="Schroeder M."/>
            <person name="Brambilla E."/>
            <person name="Klenk H.-P."/>
            <person name="Eisen J.A."/>
        </authorList>
    </citation>
    <scope>NUCLEOTIDE SEQUENCE [LARGE SCALE GENOMIC DNA]</scope>
    <source>
        <strain evidence="2 3">DSM 5069</strain>
    </source>
</reference>
<keyword evidence="3" id="KW-1185">Reference proteome</keyword>
<dbReference type="PANTHER" id="PTHR30615:SF8">
    <property type="entry name" value="UPF0047 PROTEIN C4A8.02C"/>
    <property type="match status" value="1"/>
</dbReference>
<dbReference type="PIRSF" id="PIRSF004681">
    <property type="entry name" value="UCP004681"/>
    <property type="match status" value="1"/>
</dbReference>
<dbReference type="HOGENOM" id="CLU_096980_1_1_0"/>
<dbReference type="NCBIfam" id="TIGR00149">
    <property type="entry name" value="TIGR00149_YjbQ"/>
    <property type="match status" value="1"/>
</dbReference>
<comment type="similarity">
    <text evidence="1">Belongs to the UPF0047 family.</text>
</comment>
<dbReference type="AlphaFoldDB" id="F7YV67"/>
<evidence type="ECO:0000313" key="3">
    <source>
        <dbReference type="Proteomes" id="UP000006804"/>
    </source>
</evidence>
<organism evidence="2 3">
    <name type="scientific">Pseudothermotoga thermarum DSM 5069</name>
    <dbReference type="NCBI Taxonomy" id="688269"/>
    <lineage>
        <taxon>Bacteria</taxon>
        <taxon>Thermotogati</taxon>
        <taxon>Thermotogota</taxon>
        <taxon>Thermotogae</taxon>
        <taxon>Thermotogales</taxon>
        <taxon>Thermotogaceae</taxon>
        <taxon>Pseudothermotoga</taxon>
    </lineage>
</organism>
<dbReference type="eggNOG" id="COG0432">
    <property type="taxonomic scope" value="Bacteria"/>
</dbReference>
<dbReference type="PATRIC" id="fig|688269.3.peg.276"/>
<evidence type="ECO:0000313" key="2">
    <source>
        <dbReference type="EMBL" id="AEH50366.1"/>
    </source>
</evidence>
<dbReference type="KEGG" id="tta:Theth_0267"/>
<dbReference type="InterPro" id="IPR001602">
    <property type="entry name" value="UPF0047_YjbQ-like"/>
</dbReference>
<dbReference type="EMBL" id="CP002351">
    <property type="protein sequence ID" value="AEH50366.1"/>
    <property type="molecule type" value="Genomic_DNA"/>
</dbReference>
<dbReference type="Proteomes" id="UP000006804">
    <property type="component" value="Chromosome"/>
</dbReference>
<dbReference type="PANTHER" id="PTHR30615">
    <property type="entry name" value="UNCHARACTERIZED PROTEIN YJBQ-RELATED"/>
    <property type="match status" value="1"/>
</dbReference>
<dbReference type="InterPro" id="IPR035917">
    <property type="entry name" value="YjbQ-like_sf"/>
</dbReference>
<accession>F7YV67</accession>